<dbReference type="AlphaFoldDB" id="A0A1T5A3L1"/>
<keyword evidence="1" id="KW-0732">Signal</keyword>
<feature type="domain" description="3-keto-alpha-glucoside-1,2-lyase/3-keto-2-hydroxy-glucal hydratase" evidence="2">
    <location>
        <begin position="25"/>
        <end position="211"/>
    </location>
</feature>
<gene>
    <name evidence="3" type="ORF">SAMN05661099_0281</name>
</gene>
<dbReference type="OrthoDB" id="9806233at2"/>
<dbReference type="STRING" id="572036.SAMN05661099_0281"/>
<sequence length="453" mass="50577">MKSASFIVAAIILSTISASAQQGAGWTKLFNGKDLSGFTQLNGKAKYEVKNNEIVGTTVSNEPNSFLATEKEYGDFILELELFVHPEMNSGIQIRSLSKADYMNGRVHGYQIEIDPSARQWSGGIYDEARRGWLYPMELNPEGKKAFKNNQWNKYKIEAIGNTIRTWVNGIPTAHVVDAETAKGFIALQVHSIPKSEEPGHQIRWRNIRIKTANLKQSPADKIFVVNTVPNTISAQEKIEGYSLLWDGKTTNGWRGAGREKFPEKGWQISDGTLNVLKSGGGEAVNGGDIVTEKQFSAFELKFDFKLSEGANSGVKYFVTEREKTTGSAIGLEYQVLDDERHPDAKLGIDGNRTLSGLYDLIKPLKLPASLVRKIGVWNQGVIRVFPNNKVEHWLNGYKVVEYQRGSPEYLRLVAGSKYKIWPDFGMAPAGRILFQDHGDAVSYRSIKIKELK</sequence>
<evidence type="ECO:0000313" key="4">
    <source>
        <dbReference type="Proteomes" id="UP000189981"/>
    </source>
</evidence>
<organism evidence="3 4">
    <name type="scientific">Daejeonella lutea</name>
    <dbReference type="NCBI Taxonomy" id="572036"/>
    <lineage>
        <taxon>Bacteria</taxon>
        <taxon>Pseudomonadati</taxon>
        <taxon>Bacteroidota</taxon>
        <taxon>Sphingobacteriia</taxon>
        <taxon>Sphingobacteriales</taxon>
        <taxon>Sphingobacteriaceae</taxon>
        <taxon>Daejeonella</taxon>
    </lineage>
</organism>
<proteinExistence type="predicted"/>
<reference evidence="4" key="1">
    <citation type="submission" date="2017-02" db="EMBL/GenBank/DDBJ databases">
        <authorList>
            <person name="Varghese N."/>
            <person name="Submissions S."/>
        </authorList>
    </citation>
    <scope>NUCLEOTIDE SEQUENCE [LARGE SCALE GENOMIC DNA]</scope>
    <source>
        <strain evidence="4">DSM 22385</strain>
    </source>
</reference>
<dbReference type="EMBL" id="FUYR01000001">
    <property type="protein sequence ID" value="SKB29570.1"/>
    <property type="molecule type" value="Genomic_DNA"/>
</dbReference>
<evidence type="ECO:0000313" key="3">
    <source>
        <dbReference type="EMBL" id="SKB29570.1"/>
    </source>
</evidence>
<protein>
    <recommendedName>
        <fullName evidence="2">3-keto-alpha-glucoside-1,2-lyase/3-keto-2-hydroxy-glucal hydratase domain-containing protein</fullName>
    </recommendedName>
</protein>
<feature type="domain" description="3-keto-alpha-glucoside-1,2-lyase/3-keto-2-hydroxy-glucal hydratase" evidence="2">
    <location>
        <begin position="243"/>
        <end position="450"/>
    </location>
</feature>
<dbReference type="Proteomes" id="UP000189981">
    <property type="component" value="Unassembled WGS sequence"/>
</dbReference>
<evidence type="ECO:0000259" key="2">
    <source>
        <dbReference type="Pfam" id="PF06439"/>
    </source>
</evidence>
<feature type="chain" id="PRO_5013205096" description="3-keto-alpha-glucoside-1,2-lyase/3-keto-2-hydroxy-glucal hydratase domain-containing protein" evidence="1">
    <location>
        <begin position="21"/>
        <end position="453"/>
    </location>
</feature>
<keyword evidence="4" id="KW-1185">Reference proteome</keyword>
<dbReference type="RefSeq" id="WP_079700781.1">
    <property type="nucleotide sequence ID" value="NZ_FUYR01000001.1"/>
</dbReference>
<dbReference type="Pfam" id="PF06439">
    <property type="entry name" value="3keto-disac_hyd"/>
    <property type="match status" value="2"/>
</dbReference>
<dbReference type="Gene3D" id="2.60.120.560">
    <property type="entry name" value="Exo-inulinase, domain 1"/>
    <property type="match status" value="2"/>
</dbReference>
<dbReference type="InterPro" id="IPR010496">
    <property type="entry name" value="AL/BT2_dom"/>
</dbReference>
<accession>A0A1T5A3L1</accession>
<feature type="signal peptide" evidence="1">
    <location>
        <begin position="1"/>
        <end position="20"/>
    </location>
</feature>
<name>A0A1T5A3L1_9SPHI</name>
<dbReference type="GO" id="GO:0016787">
    <property type="term" value="F:hydrolase activity"/>
    <property type="evidence" value="ECO:0007669"/>
    <property type="project" value="InterPro"/>
</dbReference>
<evidence type="ECO:0000256" key="1">
    <source>
        <dbReference type="SAM" id="SignalP"/>
    </source>
</evidence>